<proteinExistence type="predicted"/>
<dbReference type="PANTHER" id="PTHR30290:SF83">
    <property type="entry name" value="ABC TRANSPORTER SUBSTRATE-BINDING PROTEIN"/>
    <property type="match status" value="1"/>
</dbReference>
<evidence type="ECO:0000259" key="1">
    <source>
        <dbReference type="Pfam" id="PF00496"/>
    </source>
</evidence>
<dbReference type="AlphaFoldDB" id="A0AAU1ZR79"/>
<dbReference type="Gene3D" id="3.10.105.10">
    <property type="entry name" value="Dipeptide-binding Protein, Domain 3"/>
    <property type="match status" value="1"/>
</dbReference>
<evidence type="ECO:0000313" key="2">
    <source>
        <dbReference type="EMBL" id="WTT14359.1"/>
    </source>
</evidence>
<dbReference type="Pfam" id="PF00496">
    <property type="entry name" value="SBP_bac_5"/>
    <property type="match status" value="1"/>
</dbReference>
<dbReference type="Gene3D" id="3.40.190.10">
    <property type="entry name" value="Periplasmic binding protein-like II"/>
    <property type="match status" value="1"/>
</dbReference>
<dbReference type="EMBL" id="CP108222">
    <property type="protein sequence ID" value="WTT14359.1"/>
    <property type="molecule type" value="Genomic_DNA"/>
</dbReference>
<feature type="domain" description="Solute-binding protein family 5" evidence="1">
    <location>
        <begin position="25"/>
        <end position="358"/>
    </location>
</feature>
<dbReference type="GO" id="GO:0015833">
    <property type="term" value="P:peptide transport"/>
    <property type="evidence" value="ECO:0007669"/>
    <property type="project" value="TreeGrafter"/>
</dbReference>
<dbReference type="PANTHER" id="PTHR30290">
    <property type="entry name" value="PERIPLASMIC BINDING COMPONENT OF ABC TRANSPORTER"/>
    <property type="match status" value="1"/>
</dbReference>
<protein>
    <submittedName>
        <fullName evidence="2">ABC transporter substrate-binding protein</fullName>
    </submittedName>
</protein>
<dbReference type="SUPFAM" id="SSF53850">
    <property type="entry name" value="Periplasmic binding protein-like II"/>
    <property type="match status" value="1"/>
</dbReference>
<reference evidence="2" key="1">
    <citation type="submission" date="2022-10" db="EMBL/GenBank/DDBJ databases">
        <title>The complete genomes of actinobacterial strains from the NBC collection.</title>
        <authorList>
            <person name="Joergensen T.S."/>
            <person name="Alvarez Arevalo M."/>
            <person name="Sterndorff E.B."/>
            <person name="Faurdal D."/>
            <person name="Vuksanovic O."/>
            <person name="Mourched A.-S."/>
            <person name="Charusanti P."/>
            <person name="Shaw S."/>
            <person name="Blin K."/>
            <person name="Weber T."/>
        </authorList>
    </citation>
    <scope>NUCLEOTIDE SEQUENCE</scope>
    <source>
        <strain evidence="2">NBC_00093</strain>
    </source>
</reference>
<gene>
    <name evidence="2" type="ORF">OHA22_01945</name>
</gene>
<organism evidence="2">
    <name type="scientific">Streptomyces sp. NBC_00093</name>
    <dbReference type="NCBI Taxonomy" id="2975649"/>
    <lineage>
        <taxon>Bacteria</taxon>
        <taxon>Bacillati</taxon>
        <taxon>Actinomycetota</taxon>
        <taxon>Actinomycetes</taxon>
        <taxon>Kitasatosporales</taxon>
        <taxon>Streptomycetaceae</taxon>
        <taxon>Streptomyces</taxon>
    </lineage>
</organism>
<dbReference type="InterPro" id="IPR039424">
    <property type="entry name" value="SBP_5"/>
</dbReference>
<dbReference type="GO" id="GO:1904680">
    <property type="term" value="F:peptide transmembrane transporter activity"/>
    <property type="evidence" value="ECO:0007669"/>
    <property type="project" value="TreeGrafter"/>
</dbReference>
<name>A0AAU1ZR79_9ACTN</name>
<accession>A0AAU1ZR79</accession>
<sequence>MSDLYGIERLWAQDELYGGPSYLQPVLDPDRDYKGPYKDTSKSGLKAIQTPDEQTIVFTLPRPNSDFEQMLAMTAASPVKKEKDTKTQYGRNPFSNGPYKFEAYSPDKSLKLVRNPHWNKSSDPVRAALPEAITVDILSSGSSADVMSRGLMDGSYDLALWRGGLSDAARAQAMKTPTLRKNLDALSTGIIRYAAFPQSVKPMNNVHCRKAVIYAADHAVLQTAFGGPAAGGDIAPNLLPPGFIGADSSYDPYGLLKNDGKPDTTKAKAELKACGKPSGFSTKIAVRGDRPHEVDAATALRESLRKVGITAEIDRIDSAQSPMVSGAPAQVRARGYGIIVTGWSSDFPSLQGFWPPLVDGRLISLSANTNLAEINTTEINKLLDDALSTTRSDQVATISRKINQRVSEGAYHLPLVYEKQLVWRGSRLTNVYRSDTYSGYDFVSLGVTGS</sequence>
<dbReference type="InterPro" id="IPR000914">
    <property type="entry name" value="SBP_5_dom"/>
</dbReference>